<reference evidence="1 2" key="1">
    <citation type="submission" date="2016-01" db="EMBL/GenBank/DDBJ databases">
        <title>Genome sequencing of Roseivirga spongicola UST030701-084.</title>
        <authorList>
            <person name="Selvaratnam C."/>
            <person name="Thevarajoo S."/>
            <person name="Goh K.M."/>
            <person name="Ee R."/>
            <person name="Chan K.-G."/>
            <person name="Chong C.S."/>
        </authorList>
    </citation>
    <scope>NUCLEOTIDE SEQUENCE [LARGE SCALE GENOMIC DNA]</scope>
    <source>
        <strain evidence="1 2">UST030701-084</strain>
    </source>
</reference>
<gene>
    <name evidence="1" type="ORF">AWW68_14750</name>
</gene>
<dbReference type="AlphaFoldDB" id="A0A150X5E9"/>
<dbReference type="SUPFAM" id="SSF54593">
    <property type="entry name" value="Glyoxalase/Bleomycin resistance protein/Dihydroxybiphenyl dioxygenase"/>
    <property type="match status" value="1"/>
</dbReference>
<dbReference type="InterPro" id="IPR029068">
    <property type="entry name" value="Glyas_Bleomycin-R_OHBP_Dase"/>
</dbReference>
<evidence type="ECO:0000313" key="1">
    <source>
        <dbReference type="EMBL" id="KYG73923.1"/>
    </source>
</evidence>
<dbReference type="Gene3D" id="3.10.180.10">
    <property type="entry name" value="2,3-Dihydroxybiphenyl 1,2-Dioxygenase, domain 1"/>
    <property type="match status" value="1"/>
</dbReference>
<organism evidence="1 2">
    <name type="scientific">Roseivirga spongicola</name>
    <dbReference type="NCBI Taxonomy" id="333140"/>
    <lineage>
        <taxon>Bacteria</taxon>
        <taxon>Pseudomonadati</taxon>
        <taxon>Bacteroidota</taxon>
        <taxon>Cytophagia</taxon>
        <taxon>Cytophagales</taxon>
        <taxon>Roseivirgaceae</taxon>
        <taxon>Roseivirga</taxon>
    </lineage>
</organism>
<keyword evidence="2" id="KW-1185">Reference proteome</keyword>
<evidence type="ECO:0000313" key="2">
    <source>
        <dbReference type="Proteomes" id="UP000075606"/>
    </source>
</evidence>
<accession>A0A150X5E9</accession>
<protein>
    <submittedName>
        <fullName evidence="1">Glyoxalase</fullName>
    </submittedName>
</protein>
<dbReference type="OrthoDB" id="674527at2"/>
<comment type="caution">
    <text evidence="1">The sequence shown here is derived from an EMBL/GenBank/DDBJ whole genome shotgun (WGS) entry which is preliminary data.</text>
</comment>
<sequence>MNSPAKSIRPFIGAKDYEASRAFYRDFGFQEIEISQDMCVYKLDGNIAFYLQKYFVKDWVENTMLFLEVENTEHFRQELLQKNLAEKHPRVRISEIRDEPWGREFFVHDPCTILWHIGEFHK</sequence>
<name>A0A150X5E9_9BACT</name>
<dbReference type="EMBL" id="LRPC01000028">
    <property type="protein sequence ID" value="KYG73923.1"/>
    <property type="molecule type" value="Genomic_DNA"/>
</dbReference>
<dbReference type="Proteomes" id="UP000075606">
    <property type="component" value="Unassembled WGS sequence"/>
</dbReference>
<dbReference type="RefSeq" id="WP_068223007.1">
    <property type="nucleotide sequence ID" value="NZ_CP139724.1"/>
</dbReference>
<proteinExistence type="predicted"/>
<dbReference type="STRING" id="333140.AWW68_14750"/>